<dbReference type="GO" id="GO:0005975">
    <property type="term" value="P:carbohydrate metabolic process"/>
    <property type="evidence" value="ECO:0007669"/>
    <property type="project" value="InterPro"/>
</dbReference>
<organism evidence="3 4">
    <name type="scientific">Streblomastix strix</name>
    <dbReference type="NCBI Taxonomy" id="222440"/>
    <lineage>
        <taxon>Eukaryota</taxon>
        <taxon>Metamonada</taxon>
        <taxon>Preaxostyla</taxon>
        <taxon>Oxymonadida</taxon>
        <taxon>Streblomastigidae</taxon>
        <taxon>Streblomastix</taxon>
    </lineage>
</organism>
<dbReference type="GO" id="GO:0006282">
    <property type="term" value="P:regulation of DNA repair"/>
    <property type="evidence" value="ECO:0007669"/>
    <property type="project" value="InterPro"/>
</dbReference>
<dbReference type="InterPro" id="IPR025661">
    <property type="entry name" value="Pept_asp_AS"/>
</dbReference>
<dbReference type="PROSITE" id="PS00640">
    <property type="entry name" value="THIOL_PROTEASE_ASN"/>
    <property type="match status" value="1"/>
</dbReference>
<comment type="caution">
    <text evidence="3">The sequence shown here is derived from an EMBL/GenBank/DDBJ whole genome shotgun (WGS) entry which is preliminary data.</text>
</comment>
<feature type="compositionally biased region" description="Basic and acidic residues" evidence="1">
    <location>
        <begin position="190"/>
        <end position="218"/>
    </location>
</feature>
<evidence type="ECO:0000256" key="1">
    <source>
        <dbReference type="SAM" id="MobiDB-lite"/>
    </source>
</evidence>
<reference evidence="3 4" key="1">
    <citation type="submission" date="2019-03" db="EMBL/GenBank/DDBJ databases">
        <title>Single cell metagenomics reveals metabolic interactions within the superorganism composed of flagellate Streblomastix strix and complex community of Bacteroidetes bacteria on its surface.</title>
        <authorList>
            <person name="Treitli S.C."/>
            <person name="Kolisko M."/>
            <person name="Husnik F."/>
            <person name="Keeling P."/>
            <person name="Hampl V."/>
        </authorList>
    </citation>
    <scope>NUCLEOTIDE SEQUENCE [LARGE SCALE GENOMIC DNA]</scope>
    <source>
        <strain evidence="3">ST1C</strain>
    </source>
</reference>
<protein>
    <submittedName>
        <fullName evidence="3">Putative cathepsin B4 cysteine protease</fullName>
    </submittedName>
</protein>
<dbReference type="PANTHER" id="PTHR12837">
    <property type="entry name" value="POLY ADP-RIBOSE GLYCOHYDROLASE"/>
    <property type="match status" value="1"/>
</dbReference>
<dbReference type="AlphaFoldDB" id="A0A5J4X3V6"/>
<dbReference type="OrthoDB" id="10253408at2759"/>
<dbReference type="EMBL" id="SNRW01000393">
    <property type="protein sequence ID" value="KAA6401416.1"/>
    <property type="molecule type" value="Genomic_DNA"/>
</dbReference>
<dbReference type="GO" id="GO:0004649">
    <property type="term" value="F:poly(ADP-ribose) glycohydrolase activity"/>
    <property type="evidence" value="ECO:0007669"/>
    <property type="project" value="InterPro"/>
</dbReference>
<dbReference type="SUPFAM" id="SSF54001">
    <property type="entry name" value="Cysteine proteinases"/>
    <property type="match status" value="1"/>
</dbReference>
<dbReference type="GO" id="GO:0009225">
    <property type="term" value="P:nucleotide-sugar metabolic process"/>
    <property type="evidence" value="ECO:0007669"/>
    <property type="project" value="TreeGrafter"/>
</dbReference>
<dbReference type="PANTHER" id="PTHR12837:SF0">
    <property type="entry name" value="POLY(ADP-RIBOSE) GLYCOHYDROLASE"/>
    <property type="match status" value="1"/>
</dbReference>
<gene>
    <name evidence="3" type="ORF">EZS28_003055</name>
</gene>
<accession>A0A5J4X3V6</accession>
<dbReference type="InterPro" id="IPR000668">
    <property type="entry name" value="Peptidase_C1A_C"/>
</dbReference>
<keyword evidence="3" id="KW-0645">Protease</keyword>
<keyword evidence="3" id="KW-0378">Hydrolase</keyword>
<evidence type="ECO:0000259" key="2">
    <source>
        <dbReference type="SMART" id="SM00645"/>
    </source>
</evidence>
<dbReference type="GO" id="GO:1990966">
    <property type="term" value="P:ATP generation from poly-ADP-D-ribose"/>
    <property type="evidence" value="ECO:0007669"/>
    <property type="project" value="TreeGrafter"/>
</dbReference>
<dbReference type="GO" id="GO:0005737">
    <property type="term" value="C:cytoplasm"/>
    <property type="evidence" value="ECO:0007669"/>
    <property type="project" value="TreeGrafter"/>
</dbReference>
<dbReference type="Gene3D" id="3.90.70.10">
    <property type="entry name" value="Cysteine proteinases"/>
    <property type="match status" value="1"/>
</dbReference>
<dbReference type="InterPro" id="IPR007724">
    <property type="entry name" value="Poly_GlycHdrlase"/>
</dbReference>
<dbReference type="Proteomes" id="UP000324800">
    <property type="component" value="Unassembled WGS sequence"/>
</dbReference>
<dbReference type="GO" id="GO:0005634">
    <property type="term" value="C:nucleus"/>
    <property type="evidence" value="ECO:0007669"/>
    <property type="project" value="TreeGrafter"/>
</dbReference>
<feature type="region of interest" description="Disordered" evidence="1">
    <location>
        <begin position="183"/>
        <end position="222"/>
    </location>
</feature>
<dbReference type="GO" id="GO:0008234">
    <property type="term" value="F:cysteine-type peptidase activity"/>
    <property type="evidence" value="ECO:0007669"/>
    <property type="project" value="InterPro"/>
</dbReference>
<feature type="domain" description="Peptidase C1A papain C-terminal" evidence="2">
    <location>
        <begin position="228"/>
        <end position="443"/>
    </location>
</feature>
<dbReference type="Pfam" id="PF00112">
    <property type="entry name" value="Peptidase_C1"/>
    <property type="match status" value="1"/>
</dbReference>
<evidence type="ECO:0000313" key="3">
    <source>
        <dbReference type="EMBL" id="KAA6401416.1"/>
    </source>
</evidence>
<proteinExistence type="predicted"/>
<dbReference type="Pfam" id="PF05028">
    <property type="entry name" value="PARG_cat_C"/>
    <property type="match status" value="1"/>
</dbReference>
<evidence type="ECO:0000313" key="4">
    <source>
        <dbReference type="Proteomes" id="UP000324800"/>
    </source>
</evidence>
<dbReference type="SMART" id="SM00645">
    <property type="entry name" value="Pept_C1"/>
    <property type="match status" value="1"/>
</dbReference>
<dbReference type="InterPro" id="IPR046372">
    <property type="entry name" value="PARG_cat_C"/>
</dbReference>
<dbReference type="GO" id="GO:0006508">
    <property type="term" value="P:proteolysis"/>
    <property type="evidence" value="ECO:0007669"/>
    <property type="project" value="UniProtKB-KW"/>
</dbReference>
<dbReference type="InterPro" id="IPR038765">
    <property type="entry name" value="Papain-like_cys_pep_sf"/>
</dbReference>
<name>A0A5J4X3V6_9EUKA</name>
<sequence>MDHNEAILVEGAERFSKYKGYSRTFQYDGDYRENEEIQENGILTSRYIVMDALYFSYYQLQQFSEGDDLHNQWSVQSIVRELNKAFVGFSFVQVENEDKSKQIKEKENKVRDDSDQVRNGVLATGHWGCGAFNGDKFLKFVIQWIAASEAGVTEMRYSCMNDKEFISQVSSILQIIQPEYSTINNDEDQDEKRKESIAGEKKKDTNKDKQKGQQKHESGSQTAFFNDVPQSLDARERWGDAILPVRNDMGCKIGWAFAIAESIGDRLGIINCSQGNISVGQLYQCGRTSYGCNQEDVIEIWKRLLVDGITTEECIPYISPDLSPCPQKCVDGQDITKITLKGAYKVKPREISIQEIINIFGPTVMQFELYEDFMNYKSGIYRHKYGQFLGIHTVLAIGWGNIEGLPYWLCQNSWGPEWGEQGFFKILRSVNECKCEDNVSFSLPNC</sequence>